<name>A0ABV2H5E0_9HYPH</name>
<evidence type="ECO:0000313" key="1">
    <source>
        <dbReference type="EMBL" id="MET3585761.1"/>
    </source>
</evidence>
<gene>
    <name evidence="1" type="ORF">ABID21_001870</name>
</gene>
<dbReference type="Proteomes" id="UP001549031">
    <property type="component" value="Unassembled WGS sequence"/>
</dbReference>
<organism evidence="1 2">
    <name type="scientific">Pseudorhizobium tarimense</name>
    <dbReference type="NCBI Taxonomy" id="1079109"/>
    <lineage>
        <taxon>Bacteria</taxon>
        <taxon>Pseudomonadati</taxon>
        <taxon>Pseudomonadota</taxon>
        <taxon>Alphaproteobacteria</taxon>
        <taxon>Hyphomicrobiales</taxon>
        <taxon>Rhizobiaceae</taxon>
        <taxon>Rhizobium/Agrobacterium group</taxon>
        <taxon>Pseudorhizobium</taxon>
    </lineage>
</organism>
<comment type="caution">
    <text evidence="1">The sequence shown here is derived from an EMBL/GenBank/DDBJ whole genome shotgun (WGS) entry which is preliminary data.</text>
</comment>
<protein>
    <submittedName>
        <fullName evidence="1">Transposase-like protein</fullName>
    </submittedName>
</protein>
<dbReference type="EMBL" id="JBEPLJ010000006">
    <property type="protein sequence ID" value="MET3585761.1"/>
    <property type="molecule type" value="Genomic_DNA"/>
</dbReference>
<accession>A0ABV2H5E0</accession>
<keyword evidence="2" id="KW-1185">Reference proteome</keyword>
<evidence type="ECO:0000313" key="2">
    <source>
        <dbReference type="Proteomes" id="UP001549031"/>
    </source>
</evidence>
<proteinExistence type="predicted"/>
<sequence>MKEVGGGMDGERYRCDVCGKGYFLDYEEMK</sequence>
<reference evidence="1 2" key="1">
    <citation type="submission" date="2024-06" db="EMBL/GenBank/DDBJ databases">
        <title>Genomic Encyclopedia of Type Strains, Phase IV (KMG-IV): sequencing the most valuable type-strain genomes for metagenomic binning, comparative biology and taxonomic classification.</title>
        <authorList>
            <person name="Goeker M."/>
        </authorList>
    </citation>
    <scope>NUCLEOTIDE SEQUENCE [LARGE SCALE GENOMIC DNA]</scope>
    <source>
        <strain evidence="1 2">DSM 105042</strain>
    </source>
</reference>